<reference evidence="2" key="1">
    <citation type="submission" date="2023-10" db="EMBL/GenBank/DDBJ databases">
        <authorList>
            <person name="Chen Y."/>
            <person name="Shah S."/>
            <person name="Dougan E. K."/>
            <person name="Thang M."/>
            <person name="Chan C."/>
        </authorList>
    </citation>
    <scope>NUCLEOTIDE SEQUENCE [LARGE SCALE GENOMIC DNA]</scope>
</reference>
<proteinExistence type="predicted"/>
<accession>A0ABN9T1G2</accession>
<feature type="chain" id="PRO_5045550861" evidence="1">
    <location>
        <begin position="22"/>
        <end position="119"/>
    </location>
</feature>
<protein>
    <submittedName>
        <fullName evidence="2">Uncharacterized protein</fullName>
    </submittedName>
</protein>
<gene>
    <name evidence="2" type="ORF">PCOR1329_LOCUS34650</name>
</gene>
<name>A0ABN9T1G2_9DINO</name>
<sequence>MLQRLAACLAVAALRLRGAAAAARFGEGLMGAVKEAQKAVDAARVQNVAERVAGRAHEVLKESVPEQVFQGGADFTHDGLLPPPRPGEALQAKANAILELPARLRCLATAFALLLLEGL</sequence>
<dbReference type="EMBL" id="CAUYUJ010014249">
    <property type="protein sequence ID" value="CAK0838789.1"/>
    <property type="molecule type" value="Genomic_DNA"/>
</dbReference>
<evidence type="ECO:0000256" key="1">
    <source>
        <dbReference type="SAM" id="SignalP"/>
    </source>
</evidence>
<comment type="caution">
    <text evidence="2">The sequence shown here is derived from an EMBL/GenBank/DDBJ whole genome shotgun (WGS) entry which is preliminary data.</text>
</comment>
<organism evidence="2 3">
    <name type="scientific">Prorocentrum cordatum</name>
    <dbReference type="NCBI Taxonomy" id="2364126"/>
    <lineage>
        <taxon>Eukaryota</taxon>
        <taxon>Sar</taxon>
        <taxon>Alveolata</taxon>
        <taxon>Dinophyceae</taxon>
        <taxon>Prorocentrales</taxon>
        <taxon>Prorocentraceae</taxon>
        <taxon>Prorocentrum</taxon>
    </lineage>
</organism>
<evidence type="ECO:0000313" key="3">
    <source>
        <dbReference type="Proteomes" id="UP001189429"/>
    </source>
</evidence>
<evidence type="ECO:0000313" key="2">
    <source>
        <dbReference type="EMBL" id="CAK0838789.1"/>
    </source>
</evidence>
<keyword evidence="1" id="KW-0732">Signal</keyword>
<dbReference type="Proteomes" id="UP001189429">
    <property type="component" value="Unassembled WGS sequence"/>
</dbReference>
<feature type="signal peptide" evidence="1">
    <location>
        <begin position="1"/>
        <end position="21"/>
    </location>
</feature>
<keyword evidence="3" id="KW-1185">Reference proteome</keyword>